<proteinExistence type="predicted"/>
<reference evidence="2 3" key="1">
    <citation type="journal article" date="2023" name="Sci. Data">
        <title>Genome assembly of the Korean intertidal mud-creeper Batillaria attramentaria.</title>
        <authorList>
            <person name="Patra A.K."/>
            <person name="Ho P.T."/>
            <person name="Jun S."/>
            <person name="Lee S.J."/>
            <person name="Kim Y."/>
            <person name="Won Y.J."/>
        </authorList>
    </citation>
    <scope>NUCLEOTIDE SEQUENCE [LARGE SCALE GENOMIC DNA]</scope>
    <source>
        <strain evidence="2">Wonlab-2016</strain>
    </source>
</reference>
<keyword evidence="3" id="KW-1185">Reference proteome</keyword>
<evidence type="ECO:0000256" key="1">
    <source>
        <dbReference type="SAM" id="SignalP"/>
    </source>
</evidence>
<comment type="caution">
    <text evidence="2">The sequence shown here is derived from an EMBL/GenBank/DDBJ whole genome shotgun (WGS) entry which is preliminary data.</text>
</comment>
<keyword evidence="1" id="KW-0732">Signal</keyword>
<organism evidence="2 3">
    <name type="scientific">Batillaria attramentaria</name>
    <dbReference type="NCBI Taxonomy" id="370345"/>
    <lineage>
        <taxon>Eukaryota</taxon>
        <taxon>Metazoa</taxon>
        <taxon>Spiralia</taxon>
        <taxon>Lophotrochozoa</taxon>
        <taxon>Mollusca</taxon>
        <taxon>Gastropoda</taxon>
        <taxon>Caenogastropoda</taxon>
        <taxon>Sorbeoconcha</taxon>
        <taxon>Cerithioidea</taxon>
        <taxon>Batillariidae</taxon>
        <taxon>Batillaria</taxon>
    </lineage>
</organism>
<accession>A0ABD0JZ91</accession>
<evidence type="ECO:0000313" key="2">
    <source>
        <dbReference type="EMBL" id="KAK7479890.1"/>
    </source>
</evidence>
<feature type="signal peptide" evidence="1">
    <location>
        <begin position="1"/>
        <end position="32"/>
    </location>
</feature>
<dbReference type="Proteomes" id="UP001519460">
    <property type="component" value="Unassembled WGS sequence"/>
</dbReference>
<dbReference type="AlphaFoldDB" id="A0ABD0JZ91"/>
<feature type="chain" id="PRO_5044892499" evidence="1">
    <location>
        <begin position="33"/>
        <end position="86"/>
    </location>
</feature>
<gene>
    <name evidence="2" type="ORF">BaRGS_00028880</name>
</gene>
<name>A0ABD0JZ91_9CAEN</name>
<sequence>MYGVIKVDPEWDTSRWEFLFWFCLLFLKKLQAVRDCQVTSLASHGFFLPPPLLPFPLLRLTCAGESQSRTTASDRHSLSPLTNSWA</sequence>
<protein>
    <submittedName>
        <fullName evidence="2">Uncharacterized protein</fullName>
    </submittedName>
</protein>
<evidence type="ECO:0000313" key="3">
    <source>
        <dbReference type="Proteomes" id="UP001519460"/>
    </source>
</evidence>
<dbReference type="EMBL" id="JACVVK020000293">
    <property type="protein sequence ID" value="KAK7479890.1"/>
    <property type="molecule type" value="Genomic_DNA"/>
</dbReference>